<dbReference type="Gene3D" id="3.30.470.20">
    <property type="entry name" value="ATP-grasp fold, B domain"/>
    <property type="match status" value="1"/>
</dbReference>
<dbReference type="Gene3D" id="3.40.50.20">
    <property type="match status" value="1"/>
</dbReference>
<evidence type="ECO:0000256" key="3">
    <source>
        <dbReference type="ARBA" id="ARBA00022840"/>
    </source>
</evidence>
<reference evidence="6" key="2">
    <citation type="journal article" date="2021" name="PeerJ">
        <title>Extensive microbial diversity within the chicken gut microbiome revealed by metagenomics and culture.</title>
        <authorList>
            <person name="Gilroy R."/>
            <person name="Ravi A."/>
            <person name="Getino M."/>
            <person name="Pursley I."/>
            <person name="Horton D.L."/>
            <person name="Alikhan N.F."/>
            <person name="Baker D."/>
            <person name="Gharbi K."/>
            <person name="Hall N."/>
            <person name="Watson M."/>
            <person name="Adriaenssens E.M."/>
            <person name="Foster-Nyarko E."/>
            <person name="Jarju S."/>
            <person name="Secka A."/>
            <person name="Antonio M."/>
            <person name="Oren A."/>
            <person name="Chaudhuri R.R."/>
            <person name="La Ragione R."/>
            <person name="Hildebrand F."/>
            <person name="Pallen M.J."/>
        </authorList>
    </citation>
    <scope>NUCLEOTIDE SEQUENCE</scope>
    <source>
        <strain evidence="6">B3-4054</strain>
    </source>
</reference>
<dbReference type="PROSITE" id="PS50975">
    <property type="entry name" value="ATP_GRASP"/>
    <property type="match status" value="1"/>
</dbReference>
<organism evidence="6 7">
    <name type="scientific">Candidatus Avitreponema avistercoris</name>
    <dbReference type="NCBI Taxonomy" id="2840705"/>
    <lineage>
        <taxon>Bacteria</taxon>
        <taxon>Pseudomonadati</taxon>
        <taxon>Spirochaetota</taxon>
        <taxon>Spirochaetia</taxon>
        <taxon>Spirochaetales</taxon>
        <taxon>Candidatus Avitreponema</taxon>
    </lineage>
</organism>
<dbReference type="GO" id="GO:0005524">
    <property type="term" value="F:ATP binding"/>
    <property type="evidence" value="ECO:0007669"/>
    <property type="project" value="UniProtKB-UniRule"/>
</dbReference>
<dbReference type="Proteomes" id="UP000823616">
    <property type="component" value="Unassembled WGS sequence"/>
</dbReference>
<accession>A0A9D9EM54</accession>
<dbReference type="EMBL" id="JADIMS010000049">
    <property type="protein sequence ID" value="MBO8450073.1"/>
    <property type="molecule type" value="Genomic_DNA"/>
</dbReference>
<dbReference type="InterPro" id="IPR011761">
    <property type="entry name" value="ATP-grasp"/>
</dbReference>
<protein>
    <submittedName>
        <fullName evidence="6">ATP-grasp domain-containing protein</fullName>
    </submittedName>
</protein>
<feature type="domain" description="ATP-grasp" evidence="5">
    <location>
        <begin position="113"/>
        <end position="310"/>
    </location>
</feature>
<gene>
    <name evidence="6" type="ORF">IAA96_03100</name>
</gene>
<sequence length="408" mass="43498">MKAKKRILILGAGFMQGRAIRAAQKKGWHVTAVDGNPEACCASLADRFQPIDLKEKERIAEFALRLQADEGLDGVFTCATDFSLSVAWVAARCGLPSHSVDAARAASNKAEMRRRFAAAGVPSPLFAVIPPDKHPDALDVLRAAGVDFPVVLKPVDNMGARGCCKVSSAPEFLLRLPLSAAFSRTGTVIAEEYMEGPEFSLEALVFDGSFHETGFADRHIFFPPYFIEMGHTIPSAVSGTDRDRLLAVFRDGVRALGLDYGAVKGDIKLTPRGPMVGEIAGRLSGGYMSGWTFPYSSGIDLTSAALDLCAGIRPDPASLLPVSRAVSAERAWISVPGTVRSVSGLDAARRVPFVRDVFPLKQAGDAAVFPRSNVEKCGNCIAAVPQEDASAGSYRDARQRAVSAAEEA</sequence>
<dbReference type="InterPro" id="IPR040570">
    <property type="entry name" value="LAL_C2"/>
</dbReference>
<dbReference type="InterPro" id="IPR052032">
    <property type="entry name" value="ATP-dep_AA_Ligase"/>
</dbReference>
<keyword evidence="2 4" id="KW-0547">Nucleotide-binding</keyword>
<evidence type="ECO:0000313" key="6">
    <source>
        <dbReference type="EMBL" id="MBO8450073.1"/>
    </source>
</evidence>
<keyword evidence="3 4" id="KW-0067">ATP-binding</keyword>
<dbReference type="InterPro" id="IPR016185">
    <property type="entry name" value="PreATP-grasp_dom_sf"/>
</dbReference>
<evidence type="ECO:0000256" key="4">
    <source>
        <dbReference type="PROSITE-ProRule" id="PRU00409"/>
    </source>
</evidence>
<proteinExistence type="predicted"/>
<dbReference type="PANTHER" id="PTHR43585">
    <property type="entry name" value="FUMIPYRROLE BIOSYNTHESIS PROTEIN C"/>
    <property type="match status" value="1"/>
</dbReference>
<name>A0A9D9EM54_9SPIR</name>
<evidence type="ECO:0000256" key="1">
    <source>
        <dbReference type="ARBA" id="ARBA00022598"/>
    </source>
</evidence>
<comment type="caution">
    <text evidence="6">The sequence shown here is derived from an EMBL/GenBank/DDBJ whole genome shotgun (WGS) entry which is preliminary data.</text>
</comment>
<dbReference type="PANTHER" id="PTHR43585:SF2">
    <property type="entry name" value="ATP-GRASP ENZYME FSQD"/>
    <property type="match status" value="1"/>
</dbReference>
<evidence type="ECO:0000313" key="7">
    <source>
        <dbReference type="Proteomes" id="UP000823616"/>
    </source>
</evidence>
<feature type="non-terminal residue" evidence="6">
    <location>
        <position position="408"/>
    </location>
</feature>
<dbReference type="Pfam" id="PF18603">
    <property type="entry name" value="LAL_C2"/>
    <property type="match status" value="1"/>
</dbReference>
<keyword evidence="1" id="KW-0436">Ligase</keyword>
<dbReference type="GO" id="GO:0046872">
    <property type="term" value="F:metal ion binding"/>
    <property type="evidence" value="ECO:0007669"/>
    <property type="project" value="InterPro"/>
</dbReference>
<dbReference type="GO" id="GO:0016874">
    <property type="term" value="F:ligase activity"/>
    <property type="evidence" value="ECO:0007669"/>
    <property type="project" value="UniProtKB-KW"/>
</dbReference>
<dbReference type="Pfam" id="PF13535">
    <property type="entry name" value="ATP-grasp_4"/>
    <property type="match status" value="1"/>
</dbReference>
<evidence type="ECO:0000259" key="5">
    <source>
        <dbReference type="PROSITE" id="PS50975"/>
    </source>
</evidence>
<evidence type="ECO:0000256" key="2">
    <source>
        <dbReference type="ARBA" id="ARBA00022741"/>
    </source>
</evidence>
<reference evidence="6" key="1">
    <citation type="submission" date="2020-10" db="EMBL/GenBank/DDBJ databases">
        <authorList>
            <person name="Gilroy R."/>
        </authorList>
    </citation>
    <scope>NUCLEOTIDE SEQUENCE</scope>
    <source>
        <strain evidence="6">B3-4054</strain>
    </source>
</reference>
<dbReference type="SUPFAM" id="SSF52440">
    <property type="entry name" value="PreATP-grasp domain"/>
    <property type="match status" value="1"/>
</dbReference>
<dbReference type="SUPFAM" id="SSF56059">
    <property type="entry name" value="Glutathione synthetase ATP-binding domain-like"/>
    <property type="match status" value="1"/>
</dbReference>
<dbReference type="AlphaFoldDB" id="A0A9D9EM54"/>